<evidence type="ECO:0000256" key="1">
    <source>
        <dbReference type="ARBA" id="ARBA00006787"/>
    </source>
</evidence>
<dbReference type="PANTHER" id="PTHR10543:SF139">
    <property type="entry name" value="DIOXYGENASE"/>
    <property type="match status" value="1"/>
</dbReference>
<feature type="binding site" evidence="4">
    <location>
        <position position="462"/>
    </location>
    <ligand>
        <name>Fe cation</name>
        <dbReference type="ChEBI" id="CHEBI:24875"/>
        <note>catalytic</note>
    </ligand>
</feature>
<dbReference type="PANTHER" id="PTHR10543">
    <property type="entry name" value="BETA-CAROTENE DIOXYGENASE"/>
    <property type="match status" value="1"/>
</dbReference>
<organism evidence="5 6">
    <name type="scientific">Pannus brasiliensis CCIBt3594</name>
    <dbReference type="NCBI Taxonomy" id="1427578"/>
    <lineage>
        <taxon>Bacteria</taxon>
        <taxon>Bacillati</taxon>
        <taxon>Cyanobacteriota</taxon>
        <taxon>Cyanophyceae</taxon>
        <taxon>Oscillatoriophycideae</taxon>
        <taxon>Chroococcales</taxon>
        <taxon>Microcystaceae</taxon>
        <taxon>Pannus</taxon>
    </lineage>
</organism>
<proteinExistence type="inferred from homology"/>
<gene>
    <name evidence="5" type="ORF">V0288_06790</name>
</gene>
<keyword evidence="2 4" id="KW-0479">Metal-binding</keyword>
<feature type="binding site" evidence="4">
    <location>
        <position position="164"/>
    </location>
    <ligand>
        <name>Fe cation</name>
        <dbReference type="ChEBI" id="CHEBI:24875"/>
        <note>catalytic</note>
    </ligand>
</feature>
<comment type="similarity">
    <text evidence="1">Belongs to the carotenoid oxygenase family.</text>
</comment>
<evidence type="ECO:0000313" key="6">
    <source>
        <dbReference type="Proteomes" id="UP001328733"/>
    </source>
</evidence>
<feature type="binding site" evidence="4">
    <location>
        <position position="213"/>
    </location>
    <ligand>
        <name>Fe cation</name>
        <dbReference type="ChEBI" id="CHEBI:24875"/>
        <note>catalytic</note>
    </ligand>
</feature>
<dbReference type="Pfam" id="PF03055">
    <property type="entry name" value="RPE65"/>
    <property type="match status" value="1"/>
</dbReference>
<feature type="binding site" evidence="4">
    <location>
        <position position="280"/>
    </location>
    <ligand>
        <name>Fe cation</name>
        <dbReference type="ChEBI" id="CHEBI:24875"/>
        <note>catalytic</note>
    </ligand>
</feature>
<evidence type="ECO:0000313" key="5">
    <source>
        <dbReference type="EMBL" id="MEG3436822.1"/>
    </source>
</evidence>
<dbReference type="GO" id="GO:0046872">
    <property type="term" value="F:metal ion binding"/>
    <property type="evidence" value="ECO:0007669"/>
    <property type="project" value="UniProtKB-KW"/>
</dbReference>
<comment type="cofactor">
    <cofactor evidence="4">
        <name>Fe(2+)</name>
        <dbReference type="ChEBI" id="CHEBI:29033"/>
    </cofactor>
    <text evidence="4">Binds 1 Fe(2+) ion per subunit.</text>
</comment>
<comment type="caution">
    <text evidence="5">The sequence shown here is derived from an EMBL/GenBank/DDBJ whole genome shotgun (WGS) entry which is preliminary data.</text>
</comment>
<dbReference type="GO" id="GO:0016121">
    <property type="term" value="P:carotene catabolic process"/>
    <property type="evidence" value="ECO:0007669"/>
    <property type="project" value="TreeGrafter"/>
</dbReference>
<dbReference type="GO" id="GO:0010436">
    <property type="term" value="F:carotenoid dioxygenase activity"/>
    <property type="evidence" value="ECO:0007669"/>
    <property type="project" value="TreeGrafter"/>
</dbReference>
<name>A0AAW9QS98_9CHRO</name>
<dbReference type="InterPro" id="IPR004294">
    <property type="entry name" value="Carotenoid_Oase"/>
</dbReference>
<dbReference type="AlphaFoldDB" id="A0AAW9QS98"/>
<evidence type="ECO:0000256" key="4">
    <source>
        <dbReference type="PIRSR" id="PIRSR604294-1"/>
    </source>
</evidence>
<dbReference type="RefSeq" id="WP_332864288.1">
    <property type="nucleotide sequence ID" value="NZ_JBAFSM010000010.1"/>
</dbReference>
<dbReference type="EMBL" id="JBAFSM010000010">
    <property type="protein sequence ID" value="MEG3436822.1"/>
    <property type="molecule type" value="Genomic_DNA"/>
</dbReference>
<evidence type="ECO:0000256" key="2">
    <source>
        <dbReference type="ARBA" id="ARBA00022723"/>
    </source>
</evidence>
<evidence type="ECO:0000256" key="3">
    <source>
        <dbReference type="ARBA" id="ARBA00023004"/>
    </source>
</evidence>
<accession>A0AAW9QS98</accession>
<protein>
    <submittedName>
        <fullName evidence="5">Carotenoid oxygenase family protein</fullName>
    </submittedName>
</protein>
<sequence>MKTWAKALEKPAIEFPKTDLPVISGSIPDGLRGSLYRNGPGRLERGGRKVGHWFDGDGTILAVHFTETGASAVYRYVKTSGYQRETEADRYLFPNYGMTAPGFFWNNWGKEVKNAANTSVLALEDRLLALWEGGFPHRLDLQTLETFGLDDLEGLRADEPFSAHPKIDPLTGEIFNFGVTPSAATRLNLYRSNANGTILQKNTFPLDGLSLLHDFVLAGQYLVFFVPPVRVDLLPMLFGFRSYSDAMKWKPNLGTRILIFDRSTLSLVRETITDPWFQWHFGNGRVTGSGTIEIAFVRYEDFQTNQYLKEVATGETRTPARGTLWRIEIDPRSGEVVSTEKLHDLGCDFPVVSPALVGRSWRYTALAVHRPDAIDTTSEILGLPAVYDHQTGDLSIVELEPDEYASEPIFVSDGSDPERGWLIAVVYNGNRHSSEVRIYNSPRPGEALCRLQLPSVIPPGFHGTWKGEKA</sequence>
<reference evidence="5 6" key="1">
    <citation type="submission" date="2024-01" db="EMBL/GenBank/DDBJ databases">
        <title>Genomic insights into the taxonomy and metabolism of the cyanobacterium Pannus brasiliensis CCIBt3594.</title>
        <authorList>
            <person name="Machado M."/>
            <person name="Botero N.B."/>
            <person name="Andreote A.P.D."/>
            <person name="Feitosa A.M.T."/>
            <person name="Popin R."/>
            <person name="Sivonen K."/>
            <person name="Fiore M.F."/>
        </authorList>
    </citation>
    <scope>NUCLEOTIDE SEQUENCE [LARGE SCALE GENOMIC DNA]</scope>
    <source>
        <strain evidence="5 6">CCIBt3594</strain>
    </source>
</reference>
<keyword evidence="6" id="KW-1185">Reference proteome</keyword>
<dbReference type="Proteomes" id="UP001328733">
    <property type="component" value="Unassembled WGS sequence"/>
</dbReference>
<keyword evidence="3 4" id="KW-0408">Iron</keyword>